<sequence length="11" mass="1293">MKSARTLQRCV</sequence>
<dbReference type="EMBL" id="GBXM01009135">
    <property type="protein sequence ID" value="JAH99442.1"/>
    <property type="molecule type" value="Transcribed_RNA"/>
</dbReference>
<protein>
    <submittedName>
        <fullName evidence="1">Uncharacterized protein</fullName>
    </submittedName>
</protein>
<reference evidence="1" key="1">
    <citation type="submission" date="2014-11" db="EMBL/GenBank/DDBJ databases">
        <authorList>
            <person name="Amaro Gonzalez C."/>
        </authorList>
    </citation>
    <scope>NUCLEOTIDE SEQUENCE</scope>
</reference>
<proteinExistence type="predicted"/>
<evidence type="ECO:0000313" key="1">
    <source>
        <dbReference type="EMBL" id="JAH99442.1"/>
    </source>
</evidence>
<organism evidence="1">
    <name type="scientific">Anguilla anguilla</name>
    <name type="common">European freshwater eel</name>
    <name type="synonym">Muraena anguilla</name>
    <dbReference type="NCBI Taxonomy" id="7936"/>
    <lineage>
        <taxon>Eukaryota</taxon>
        <taxon>Metazoa</taxon>
        <taxon>Chordata</taxon>
        <taxon>Craniata</taxon>
        <taxon>Vertebrata</taxon>
        <taxon>Euteleostomi</taxon>
        <taxon>Actinopterygii</taxon>
        <taxon>Neopterygii</taxon>
        <taxon>Teleostei</taxon>
        <taxon>Anguilliformes</taxon>
        <taxon>Anguillidae</taxon>
        <taxon>Anguilla</taxon>
    </lineage>
</organism>
<accession>A0A0E9X9M0</accession>
<reference evidence="1" key="2">
    <citation type="journal article" date="2015" name="Fish Shellfish Immunol.">
        <title>Early steps in the European eel (Anguilla anguilla)-Vibrio vulnificus interaction in the gills: Role of the RtxA13 toxin.</title>
        <authorList>
            <person name="Callol A."/>
            <person name="Pajuelo D."/>
            <person name="Ebbesson L."/>
            <person name="Teles M."/>
            <person name="MacKenzie S."/>
            <person name="Amaro C."/>
        </authorList>
    </citation>
    <scope>NUCLEOTIDE SEQUENCE</scope>
</reference>
<name>A0A0E9X9M0_ANGAN</name>